<dbReference type="GO" id="GO:0008483">
    <property type="term" value="F:transaminase activity"/>
    <property type="evidence" value="ECO:0007669"/>
    <property type="project" value="UniProtKB-KW"/>
</dbReference>
<protein>
    <submittedName>
        <fullName evidence="7">PLP-dependent aminotransferase family protein</fullName>
    </submittedName>
</protein>
<dbReference type="Pfam" id="PF00392">
    <property type="entry name" value="GntR"/>
    <property type="match status" value="1"/>
</dbReference>
<comment type="similarity">
    <text evidence="1">In the C-terminal section; belongs to the class-I pyridoxal-phosphate-dependent aminotransferase family.</text>
</comment>
<dbReference type="Pfam" id="PF00155">
    <property type="entry name" value="Aminotran_1_2"/>
    <property type="match status" value="1"/>
</dbReference>
<dbReference type="CDD" id="cd07377">
    <property type="entry name" value="WHTH_GntR"/>
    <property type="match status" value="1"/>
</dbReference>
<dbReference type="InterPro" id="IPR051446">
    <property type="entry name" value="HTH_trans_reg/aminotransferase"/>
</dbReference>
<dbReference type="InterPro" id="IPR000524">
    <property type="entry name" value="Tscrpt_reg_HTH_GntR"/>
</dbReference>
<dbReference type="PROSITE" id="PS50949">
    <property type="entry name" value="HTH_GNTR"/>
    <property type="match status" value="1"/>
</dbReference>
<dbReference type="InterPro" id="IPR036388">
    <property type="entry name" value="WH-like_DNA-bd_sf"/>
</dbReference>
<dbReference type="SMART" id="SM00345">
    <property type="entry name" value="HTH_GNTR"/>
    <property type="match status" value="1"/>
</dbReference>
<dbReference type="PANTHER" id="PTHR46577:SF1">
    <property type="entry name" value="HTH-TYPE TRANSCRIPTIONAL REGULATORY PROTEIN GABR"/>
    <property type="match status" value="1"/>
</dbReference>
<feature type="domain" description="HTH gntR-type" evidence="6">
    <location>
        <begin position="26"/>
        <end position="94"/>
    </location>
</feature>
<dbReference type="PANTHER" id="PTHR46577">
    <property type="entry name" value="HTH-TYPE TRANSCRIPTIONAL REGULATORY PROTEIN GABR"/>
    <property type="match status" value="1"/>
</dbReference>
<dbReference type="SUPFAM" id="SSF53383">
    <property type="entry name" value="PLP-dependent transferases"/>
    <property type="match status" value="1"/>
</dbReference>
<evidence type="ECO:0000256" key="1">
    <source>
        <dbReference type="ARBA" id="ARBA00005384"/>
    </source>
</evidence>
<keyword evidence="7" id="KW-0808">Transferase</keyword>
<dbReference type="InterPro" id="IPR015424">
    <property type="entry name" value="PyrdxlP-dep_Trfase"/>
</dbReference>
<dbReference type="PRINTS" id="PR00035">
    <property type="entry name" value="HTHGNTR"/>
</dbReference>
<dbReference type="SUPFAM" id="SSF46785">
    <property type="entry name" value="Winged helix' DNA-binding domain"/>
    <property type="match status" value="1"/>
</dbReference>
<evidence type="ECO:0000259" key="6">
    <source>
        <dbReference type="PROSITE" id="PS50949"/>
    </source>
</evidence>
<accession>A0A5Q0GUN4</accession>
<dbReference type="EMBL" id="CP034550">
    <property type="protein sequence ID" value="QFZ17787.1"/>
    <property type="molecule type" value="Genomic_DNA"/>
</dbReference>
<keyword evidence="2" id="KW-0663">Pyridoxal phosphate</keyword>
<keyword evidence="5" id="KW-0804">Transcription</keyword>
<keyword evidence="7" id="KW-0032">Aminotransferase</keyword>
<evidence type="ECO:0000313" key="7">
    <source>
        <dbReference type="EMBL" id="QFZ17787.1"/>
    </source>
</evidence>
<dbReference type="GO" id="GO:0030170">
    <property type="term" value="F:pyridoxal phosphate binding"/>
    <property type="evidence" value="ECO:0007669"/>
    <property type="project" value="InterPro"/>
</dbReference>
<gene>
    <name evidence="7" type="ORF">EKG83_10115</name>
</gene>
<dbReference type="InterPro" id="IPR036390">
    <property type="entry name" value="WH_DNA-bd_sf"/>
</dbReference>
<evidence type="ECO:0000256" key="2">
    <source>
        <dbReference type="ARBA" id="ARBA00022898"/>
    </source>
</evidence>
<proteinExistence type="inferred from homology"/>
<keyword evidence="3" id="KW-0805">Transcription regulation</keyword>
<evidence type="ECO:0000256" key="3">
    <source>
        <dbReference type="ARBA" id="ARBA00023015"/>
    </source>
</evidence>
<dbReference type="OrthoDB" id="5415143at2"/>
<dbReference type="InterPro" id="IPR004839">
    <property type="entry name" value="Aminotransferase_I/II_large"/>
</dbReference>
<evidence type="ECO:0000256" key="5">
    <source>
        <dbReference type="ARBA" id="ARBA00023163"/>
    </source>
</evidence>
<evidence type="ECO:0000313" key="8">
    <source>
        <dbReference type="Proteomes" id="UP000325787"/>
    </source>
</evidence>
<reference evidence="8" key="1">
    <citation type="journal article" date="2021" name="Curr. Microbiol.">
        <title>Complete genome of nocamycin-producing strain Saccharothrix syringae NRRL B-16468 reveals the biosynthetic potential for secondary metabolites.</title>
        <authorList>
            <person name="Mo X."/>
            <person name="Yang S."/>
        </authorList>
    </citation>
    <scope>NUCLEOTIDE SEQUENCE [LARGE SCALE GENOMIC DNA]</scope>
    <source>
        <strain evidence="8">ATCC 51364 / DSM 43886 / JCM 6844 / KCTC 9398 / NBRC 14523 / NRRL B-16468 / INA 2240</strain>
    </source>
</reference>
<dbReference type="GO" id="GO:0003700">
    <property type="term" value="F:DNA-binding transcription factor activity"/>
    <property type="evidence" value="ECO:0007669"/>
    <property type="project" value="InterPro"/>
</dbReference>
<dbReference type="KEGG" id="ssyi:EKG83_10115"/>
<dbReference type="RefSeq" id="WP_051766902.1">
    <property type="nucleotide sequence ID" value="NZ_CP034550.1"/>
</dbReference>
<dbReference type="Proteomes" id="UP000325787">
    <property type="component" value="Chromosome"/>
</dbReference>
<dbReference type="GO" id="GO:0003677">
    <property type="term" value="F:DNA binding"/>
    <property type="evidence" value="ECO:0007669"/>
    <property type="project" value="UniProtKB-KW"/>
</dbReference>
<evidence type="ECO:0000256" key="4">
    <source>
        <dbReference type="ARBA" id="ARBA00023125"/>
    </source>
</evidence>
<sequence>MVQVSTRGDGPSSPTPDLFIDVDRPGGLRHAVEHALREAVRSGRLATGTRLPSTRDLADRLGLSRGTVTQAYSQLVAEGWLTAAAGAGTRVAGAAVPVPGRTAPRPAEAAPRHDLLPGRPDVSAFPRGAWARAVARVVREAPTEVFGYADPRGRPELRDALAGYLARVRGVRVDPANLVICSGYTQALNLLARALAGRGAGTAAVEDPAMPDHVAILAERMRVLDAPVDGDGMVLDAVSGADVVVCTPAHQFPLGVSMSPERRARLLASRRTWVVEDDYDGEFRYDRRPVGALQPHAPDRVAYVGSTSKSLGPAVRLGWIACPPALVDDVVAAKRLADRQTPPLDQLALADLITSGGYDRHLRAARLAYRRRRDLFTARTAERVPTARVLGIAAGLHAILELPGAREAELTARLRAASVSVQPLSAYSRTAAMRPPSLVVGYATPPGHAYSAAIDALLAAVA</sequence>
<dbReference type="Gene3D" id="3.40.640.10">
    <property type="entry name" value="Type I PLP-dependent aspartate aminotransferase-like (Major domain)"/>
    <property type="match status" value="1"/>
</dbReference>
<name>A0A5Q0GUN4_SACSY</name>
<dbReference type="Gene3D" id="1.10.10.10">
    <property type="entry name" value="Winged helix-like DNA-binding domain superfamily/Winged helix DNA-binding domain"/>
    <property type="match status" value="1"/>
</dbReference>
<keyword evidence="4" id="KW-0238">DNA-binding</keyword>
<organism evidence="7 8">
    <name type="scientific">Saccharothrix syringae</name>
    <name type="common">Nocardiopsis syringae</name>
    <dbReference type="NCBI Taxonomy" id="103733"/>
    <lineage>
        <taxon>Bacteria</taxon>
        <taxon>Bacillati</taxon>
        <taxon>Actinomycetota</taxon>
        <taxon>Actinomycetes</taxon>
        <taxon>Pseudonocardiales</taxon>
        <taxon>Pseudonocardiaceae</taxon>
        <taxon>Saccharothrix</taxon>
    </lineage>
</organism>
<keyword evidence="8" id="KW-1185">Reference proteome</keyword>
<dbReference type="CDD" id="cd00609">
    <property type="entry name" value="AAT_like"/>
    <property type="match status" value="1"/>
</dbReference>
<dbReference type="InterPro" id="IPR015421">
    <property type="entry name" value="PyrdxlP-dep_Trfase_major"/>
</dbReference>
<dbReference type="AlphaFoldDB" id="A0A5Q0GUN4"/>